<keyword evidence="1" id="KW-0732">Signal</keyword>
<reference evidence="3 4" key="1">
    <citation type="submission" date="2015-09" db="EMBL/GenBank/DDBJ databases">
        <title>Sorangium comparison.</title>
        <authorList>
            <person name="Zaburannyi N."/>
            <person name="Bunk B."/>
            <person name="Overmann J."/>
            <person name="Mueller R."/>
        </authorList>
    </citation>
    <scope>NUCLEOTIDE SEQUENCE [LARGE SCALE GENOMIC DNA]</scope>
    <source>
        <strain evidence="3 4">So ce836</strain>
    </source>
</reference>
<name>A0A4P2R0G7_SORCE</name>
<dbReference type="AlphaFoldDB" id="A0A4P2R0G7"/>
<protein>
    <recommendedName>
        <fullName evidence="2">Rhamnogalacturonase A/B/Epimerase-like pectate lyase domain-containing protein</fullName>
    </recommendedName>
</protein>
<feature type="chain" id="PRO_5020843820" description="Rhamnogalacturonase A/B/Epimerase-like pectate lyase domain-containing protein" evidence="1">
    <location>
        <begin position="26"/>
        <end position="610"/>
    </location>
</feature>
<evidence type="ECO:0000313" key="3">
    <source>
        <dbReference type="EMBL" id="AUX36096.1"/>
    </source>
</evidence>
<dbReference type="SUPFAM" id="SSF51126">
    <property type="entry name" value="Pectin lyase-like"/>
    <property type="match status" value="1"/>
</dbReference>
<dbReference type="InterPro" id="IPR011050">
    <property type="entry name" value="Pectin_lyase_fold/virulence"/>
</dbReference>
<dbReference type="Proteomes" id="UP000295497">
    <property type="component" value="Chromosome"/>
</dbReference>
<gene>
    <name evidence="3" type="ORF">SOCE836_083020</name>
</gene>
<evidence type="ECO:0000256" key="1">
    <source>
        <dbReference type="SAM" id="SignalP"/>
    </source>
</evidence>
<dbReference type="InterPro" id="IPR024535">
    <property type="entry name" value="RHGA/B-epi-like_pectate_lyase"/>
</dbReference>
<organism evidence="3 4">
    <name type="scientific">Sorangium cellulosum</name>
    <name type="common">Polyangium cellulosum</name>
    <dbReference type="NCBI Taxonomy" id="56"/>
    <lineage>
        <taxon>Bacteria</taxon>
        <taxon>Pseudomonadati</taxon>
        <taxon>Myxococcota</taxon>
        <taxon>Polyangia</taxon>
        <taxon>Polyangiales</taxon>
        <taxon>Polyangiaceae</taxon>
        <taxon>Sorangium</taxon>
    </lineage>
</organism>
<dbReference type="EMBL" id="CP012672">
    <property type="protein sequence ID" value="AUX36096.1"/>
    <property type="molecule type" value="Genomic_DNA"/>
</dbReference>
<evidence type="ECO:0000313" key="4">
    <source>
        <dbReference type="Proteomes" id="UP000295497"/>
    </source>
</evidence>
<sequence>MRLTQRLTTICAGASLALASAPAGADPPPAAWGYDPPTVESTTYEAMCSYHDYEETPFTGDSFTGIGCAGVPDISPTCEGPFCPTVTCSPCAEPNEAPSTCEQKCCTSPATPTPKCPGTVEVHERNNGCDGEDCCEPGSVDFSNGVVNVLPYLQRPTEWPFSADADVDHSCTVDDSPGIATAIECAASLSTPRRTVYFPAGRYVVRTPIRPHYDDLTLTGPELSADAVSGDPGTATLVAVPCNPEQFPGVVQVDTALRADNTIPEVINEVWIRNFQVALTDGPRLRANSGIHVNRCSDCLVENIIMRYEPLVEELPSCKPSNLDGITFALGSGGAIRNVIVDGVPKGGIYLASDAAAHGAPSIEVENCELKNINGPVGATALKIIAANASVRNCEIHHNQLHPADGSIGANGGHGIQIFTQAPLSLPVAVPEDIWIEDTYFHHNAGSGVVLASATPGYVPTGIRFDRVKSAYNKYYGVNIQAGTDVEMKDVWSWGNGSYGMYLTAKSTLPASTFRIGDVLLEDPLVFDNHLIFGSGPNNPGIRIEASDVTVLDGDVARCNMARVEQGKSVQQICWRAGPDNTLFYPTDNLVSGVSTTETSDPEIADCPYD</sequence>
<proteinExistence type="predicted"/>
<dbReference type="SMART" id="SM00710">
    <property type="entry name" value="PbH1"/>
    <property type="match status" value="7"/>
</dbReference>
<dbReference type="Gene3D" id="2.160.20.10">
    <property type="entry name" value="Single-stranded right-handed beta-helix, Pectin lyase-like"/>
    <property type="match status" value="1"/>
</dbReference>
<feature type="signal peptide" evidence="1">
    <location>
        <begin position="1"/>
        <end position="25"/>
    </location>
</feature>
<feature type="domain" description="Rhamnogalacturonase A/B/Epimerase-like pectate lyase" evidence="2">
    <location>
        <begin position="173"/>
        <end position="395"/>
    </location>
</feature>
<dbReference type="InterPro" id="IPR012334">
    <property type="entry name" value="Pectin_lyas_fold"/>
</dbReference>
<dbReference type="Pfam" id="PF12708">
    <property type="entry name" value="Pect-lyase_RHGA_epim"/>
    <property type="match status" value="1"/>
</dbReference>
<accession>A0A4P2R0G7</accession>
<dbReference type="InterPro" id="IPR006626">
    <property type="entry name" value="PbH1"/>
</dbReference>
<evidence type="ECO:0000259" key="2">
    <source>
        <dbReference type="Pfam" id="PF12708"/>
    </source>
</evidence>